<dbReference type="Proteomes" id="UP000694726">
    <property type="component" value="Unplaced"/>
</dbReference>
<proteinExistence type="predicted"/>
<dbReference type="Ensembl" id="ENSSSCT00055004225.1">
    <property type="protein sequence ID" value="ENSSSCP00055003231.1"/>
    <property type="gene ID" value="ENSSSCG00055002239.1"/>
</dbReference>
<dbReference type="Ensembl" id="ENSSSCT00035074296.1">
    <property type="protein sequence ID" value="ENSSSCP00035030146.1"/>
    <property type="gene ID" value="ENSSSCG00035055688.1"/>
</dbReference>
<dbReference type="Ensembl" id="ENSSSCT00045054991.1">
    <property type="protein sequence ID" value="ENSSSCP00045038328.1"/>
    <property type="gene ID" value="ENSSSCG00045032235.1"/>
</dbReference>
<reference evidence="1" key="1">
    <citation type="submission" date="2025-05" db="UniProtKB">
        <authorList>
            <consortium name="Ensembl"/>
        </authorList>
    </citation>
    <scope>IDENTIFICATION</scope>
</reference>
<dbReference type="Proteomes" id="UP000694727">
    <property type="component" value="Unplaced"/>
</dbReference>
<evidence type="ECO:0000313" key="1">
    <source>
        <dbReference type="Ensembl" id="ENSSSCP00015016614.1"/>
    </source>
</evidence>
<dbReference type="Proteomes" id="UP000694728">
    <property type="component" value="Unplaced"/>
</dbReference>
<dbReference type="Proteomes" id="UP000694722">
    <property type="component" value="Unplaced"/>
</dbReference>
<dbReference type="Ensembl" id="ENSSSCT00025100069.1">
    <property type="protein sequence ID" value="ENSSSCP00025044143.1"/>
    <property type="gene ID" value="ENSSSCG00025072763.1"/>
</dbReference>
<evidence type="ECO:0000313" key="2">
    <source>
        <dbReference type="Proteomes" id="UP000694726"/>
    </source>
</evidence>
<protein>
    <submittedName>
        <fullName evidence="1">Uncharacterized protein</fullName>
    </submittedName>
</protein>
<dbReference type="Ensembl" id="ENSSSCT00040100597.1">
    <property type="protein sequence ID" value="ENSSSCP00040045227.1"/>
    <property type="gene ID" value="ENSSSCG00040072974.1"/>
</dbReference>
<sequence>MGRRSKQTVLQRRHTDGQKPHEKMLNITNYERNANQTTMRHHLTAARMAIIKKSTNSKCWRGYGEKGTLLHCWWECKLVQLLWKTVWSFLKKLKIPIPLLSIYLEKTMTRKYTCTPMFIAVPYTLAKT</sequence>
<organism evidence="1 2">
    <name type="scientific">Sus scrofa</name>
    <name type="common">Pig</name>
    <dbReference type="NCBI Taxonomy" id="9823"/>
    <lineage>
        <taxon>Eukaryota</taxon>
        <taxon>Metazoa</taxon>
        <taxon>Chordata</taxon>
        <taxon>Craniata</taxon>
        <taxon>Vertebrata</taxon>
        <taxon>Euteleostomi</taxon>
        <taxon>Mammalia</taxon>
        <taxon>Eutheria</taxon>
        <taxon>Laurasiatheria</taxon>
        <taxon>Artiodactyla</taxon>
        <taxon>Suina</taxon>
        <taxon>Suidae</taxon>
        <taxon>Sus</taxon>
    </lineage>
</organism>
<dbReference type="Proteomes" id="UP000694720">
    <property type="component" value="Unplaced"/>
</dbReference>
<accession>A0A8D0NFY9</accession>
<dbReference type="Proteomes" id="UP000694724">
    <property type="component" value="Unplaced"/>
</dbReference>
<dbReference type="Ensembl" id="ENSSSCT00015042059.1">
    <property type="protein sequence ID" value="ENSSSCP00015016614.1"/>
    <property type="gene ID" value="ENSSSCG00015031812.1"/>
</dbReference>
<dbReference type="AlphaFoldDB" id="A0A8D0NFY9"/>
<name>A0A8D0NFY9_PIG</name>